<accession>A0A7D3V8Q4</accession>
<proteinExistence type="inferred from homology"/>
<keyword evidence="5" id="KW-1185">Reference proteome</keyword>
<dbReference type="SUPFAM" id="SSF52540">
    <property type="entry name" value="P-loop containing nucleoside triphosphate hydrolases"/>
    <property type="match status" value="1"/>
</dbReference>
<dbReference type="PRINTS" id="PR00094">
    <property type="entry name" value="ADENYLTKNASE"/>
</dbReference>
<evidence type="ECO:0000256" key="1">
    <source>
        <dbReference type="ARBA" id="ARBA00022679"/>
    </source>
</evidence>
<dbReference type="GO" id="GO:0006139">
    <property type="term" value="P:nucleobase-containing compound metabolic process"/>
    <property type="evidence" value="ECO:0007669"/>
    <property type="project" value="InterPro"/>
</dbReference>
<evidence type="ECO:0000313" key="5">
    <source>
        <dbReference type="Proteomes" id="UP001162001"/>
    </source>
</evidence>
<dbReference type="Gene3D" id="3.40.50.300">
    <property type="entry name" value="P-loop containing nucleotide triphosphate hydrolases"/>
    <property type="match status" value="1"/>
</dbReference>
<keyword evidence="1" id="KW-0808">Transferase</keyword>
<reference evidence="4 5" key="1">
    <citation type="submission" date="2020-04" db="EMBL/GenBank/DDBJ databases">
        <title>Advantages and limits of metagenomic assembly and binning of a giant virus.</title>
        <authorList>
            <person name="Schulz F."/>
            <person name="Andreani J."/>
            <person name="Francis R."/>
            <person name="Boudjemaa H."/>
            <person name="Bou Khalil J.Y."/>
            <person name="Lee J."/>
            <person name="La Scola B."/>
            <person name="Woyke T."/>
        </authorList>
    </citation>
    <scope>NUCLEOTIDE SEQUENCE [LARGE SCALE GENOMIC DNA]</scope>
    <source>
        <strain evidence="4 5">FV1/VV64</strain>
    </source>
</reference>
<dbReference type="EMBL" id="MT418680">
    <property type="protein sequence ID" value="QKF93917.1"/>
    <property type="molecule type" value="Genomic_DNA"/>
</dbReference>
<dbReference type="Proteomes" id="UP001162001">
    <property type="component" value="Segment"/>
</dbReference>
<sequence length="196" mass="22592">MNKNDKSTNIIVVLGGPACGKSTICKKITDNFDIVHISVGELLMQEIDKNTELGQNIFEYINKAVIVPPKITFDLFIRELSKYNGKTVLVDGYPRNQENHTYFKSNIPSNVNLKQILFLDCDVDVMINRVINRNKNSTKVRFDDDIEIIKKRIHIFNTQTMQVIDEYATKGIMIRIDCSKTPDEIFESIKYLFIHS</sequence>
<dbReference type="Pfam" id="PF00406">
    <property type="entry name" value="ADK"/>
    <property type="match status" value="1"/>
</dbReference>
<keyword evidence="2" id="KW-0547">Nucleotide-binding</keyword>
<dbReference type="GO" id="GO:0019205">
    <property type="term" value="F:nucleobase-containing compound kinase activity"/>
    <property type="evidence" value="ECO:0007669"/>
    <property type="project" value="InterPro"/>
</dbReference>
<evidence type="ECO:0000256" key="2">
    <source>
        <dbReference type="ARBA" id="ARBA00022741"/>
    </source>
</evidence>
<dbReference type="InterPro" id="IPR027417">
    <property type="entry name" value="P-loop_NTPase"/>
</dbReference>
<dbReference type="CDD" id="cd01428">
    <property type="entry name" value="ADK"/>
    <property type="match status" value="1"/>
</dbReference>
<dbReference type="HAMAP" id="MF_00235">
    <property type="entry name" value="Adenylate_kinase_Adk"/>
    <property type="match status" value="1"/>
</dbReference>
<dbReference type="InterPro" id="IPR000850">
    <property type="entry name" value="Adenylat/UMP-CMP_kin"/>
</dbReference>
<evidence type="ECO:0000313" key="4">
    <source>
        <dbReference type="EMBL" id="QKF93917.1"/>
    </source>
</evidence>
<dbReference type="GO" id="GO:0005524">
    <property type="term" value="F:ATP binding"/>
    <property type="evidence" value="ECO:0007669"/>
    <property type="project" value="InterPro"/>
</dbReference>
<keyword evidence="3 4" id="KW-0418">Kinase</keyword>
<gene>
    <name evidence="4" type="ORF">Fadolivirus_1_459</name>
</gene>
<organism evidence="4 5">
    <name type="scientific">Fadolivirus FV1/VV64</name>
    <dbReference type="NCBI Taxonomy" id="3070911"/>
    <lineage>
        <taxon>Viruses</taxon>
        <taxon>Varidnaviria</taxon>
        <taxon>Bamfordvirae</taxon>
        <taxon>Nucleocytoviricota</taxon>
        <taxon>Megaviricetes</taxon>
        <taxon>Imitervirales</taxon>
        <taxon>Mimiviridae</taxon>
        <taxon>Klosneuvirinae</taxon>
        <taxon>Fadolivirus</taxon>
        <taxon>Fadolivirus algeromassiliense</taxon>
    </lineage>
</organism>
<evidence type="ECO:0000256" key="3">
    <source>
        <dbReference type="ARBA" id="ARBA00022777"/>
    </source>
</evidence>
<name>A0A7D3V8Q4_9VIRU</name>
<protein>
    <submittedName>
        <fullName evidence="4">Adenylate kinase/UMP-CMP kinase</fullName>
    </submittedName>
</protein>
<dbReference type="PANTHER" id="PTHR23359">
    <property type="entry name" value="NUCLEOTIDE KINASE"/>
    <property type="match status" value="1"/>
</dbReference>